<dbReference type="Proteomes" id="UP001163046">
    <property type="component" value="Unassembled WGS sequence"/>
</dbReference>
<name>A0A9W9Z0U2_9CNID</name>
<dbReference type="InterPro" id="IPR003439">
    <property type="entry name" value="ABC_transporter-like_ATP-bd"/>
</dbReference>
<evidence type="ECO:0000256" key="9">
    <source>
        <dbReference type="SAM" id="Phobius"/>
    </source>
</evidence>
<keyword evidence="3 9" id="KW-0812">Transmembrane</keyword>
<dbReference type="Pfam" id="PF12698">
    <property type="entry name" value="ABC2_membrane_3"/>
    <property type="match status" value="1"/>
</dbReference>
<dbReference type="PANTHER" id="PTHR19229:SF250">
    <property type="entry name" value="ABC TRANSPORTER DOMAIN-CONTAINING PROTEIN-RELATED"/>
    <property type="match status" value="1"/>
</dbReference>
<dbReference type="GO" id="GO:0005319">
    <property type="term" value="F:lipid transporter activity"/>
    <property type="evidence" value="ECO:0007669"/>
    <property type="project" value="TreeGrafter"/>
</dbReference>
<keyword evidence="12" id="KW-1185">Reference proteome</keyword>
<evidence type="ECO:0000256" key="5">
    <source>
        <dbReference type="ARBA" id="ARBA00022741"/>
    </source>
</evidence>
<keyword evidence="5" id="KW-0547">Nucleotide-binding</keyword>
<dbReference type="GO" id="GO:0016887">
    <property type="term" value="F:ATP hydrolysis activity"/>
    <property type="evidence" value="ECO:0007669"/>
    <property type="project" value="InterPro"/>
</dbReference>
<dbReference type="OrthoDB" id="6512918at2759"/>
<evidence type="ECO:0000256" key="2">
    <source>
        <dbReference type="ARBA" id="ARBA00022448"/>
    </source>
</evidence>
<feature type="transmembrane region" description="Helical" evidence="9">
    <location>
        <begin position="34"/>
        <end position="59"/>
    </location>
</feature>
<dbReference type="SMART" id="SM00382">
    <property type="entry name" value="AAA"/>
    <property type="match status" value="1"/>
</dbReference>
<feature type="transmembrane region" description="Helical" evidence="9">
    <location>
        <begin position="225"/>
        <end position="246"/>
    </location>
</feature>
<keyword evidence="8 9" id="KW-0472">Membrane</keyword>
<dbReference type="GO" id="GO:0016020">
    <property type="term" value="C:membrane"/>
    <property type="evidence" value="ECO:0007669"/>
    <property type="project" value="UniProtKB-SubCell"/>
</dbReference>
<evidence type="ECO:0000256" key="6">
    <source>
        <dbReference type="ARBA" id="ARBA00022840"/>
    </source>
</evidence>
<keyword evidence="7 9" id="KW-1133">Transmembrane helix</keyword>
<organism evidence="11 12">
    <name type="scientific">Desmophyllum pertusum</name>
    <dbReference type="NCBI Taxonomy" id="174260"/>
    <lineage>
        <taxon>Eukaryota</taxon>
        <taxon>Metazoa</taxon>
        <taxon>Cnidaria</taxon>
        <taxon>Anthozoa</taxon>
        <taxon>Hexacorallia</taxon>
        <taxon>Scleractinia</taxon>
        <taxon>Caryophylliina</taxon>
        <taxon>Caryophylliidae</taxon>
        <taxon>Desmophyllum</taxon>
    </lineage>
</organism>
<evidence type="ECO:0000256" key="4">
    <source>
        <dbReference type="ARBA" id="ARBA00022737"/>
    </source>
</evidence>
<evidence type="ECO:0000256" key="8">
    <source>
        <dbReference type="ARBA" id="ARBA00023136"/>
    </source>
</evidence>
<comment type="subcellular location">
    <subcellularLocation>
        <location evidence="1">Membrane</location>
        <topology evidence="1">Multi-pass membrane protein</topology>
    </subcellularLocation>
</comment>
<dbReference type="EMBL" id="MU826834">
    <property type="protein sequence ID" value="KAJ7372891.1"/>
    <property type="molecule type" value="Genomic_DNA"/>
</dbReference>
<keyword evidence="2" id="KW-0813">Transport</keyword>
<dbReference type="InterPro" id="IPR013525">
    <property type="entry name" value="ABC2_TM"/>
</dbReference>
<sequence>MPFTCQDIGQQTRPIQVIRAVVPDAGYTKRKFDWVMLLISIMMPLLVTLGLMYSSMTIIKELVMEKQNRLKESMKMMGLANWIHWSAWFTKNLLFLLITGIVMVIVLKVLVFTHSDGSVIFVFFLLYLIATILFCFCVSVFFSRPVLGMLFGALIWIATLVPYFVIFDDDKYRSLTRSQKAGACLLPNTCLGIAAKLFTQFESLGVGISWKEVSGFPSPDENFNMAWVFLMLLAQCAIYATITWYVEAVFPGEFGIPKPFYFPCLPSYWCGLSQENVATVKSGSTGSKVAVDELSLNIFKGQITALLGHNGAGKTTTISMLTGLFPPSSGSAHINGKSIITDMDSIRESLGLCPQHNVLFDRLTVKEHLEFFISLKGKFGHEAIREVSEMISDIQLTDKTNTLSSKLSGGMKRKLSCAIALIGGPQIIFLDEPTSGMDPYARRGTWDLLLKHKAGRTIILTTHFMDEADLLGDRIAIMADGQLRCCGSSLFLKSRYGVGYHLTLVKKESCDQGAITSLVKHHVPTAEIISSVGAEIQFVLSSENAQNFEALFSELENNLEEYGITSFGVSVTTLEEVFMKVGEGSEKPLQDLAVDQDPAGHHDSADNLISRHEANQGSIGELKTGLNLRWQQYKAMFIKRFLNSRREKKLVVTQIILPLIMVLLGLLLIKASEDRTRENEPPRVLKLSNLSIAGKPNIGFYADFRPNETASAKKSLFDEAEKLLKAVKVDLKDIASDVKAIEIGNQGNNISVKGKHFKYEDSNQTDVCCKYEFLILNAKCQKDVSCLCCYY</sequence>
<dbReference type="InterPro" id="IPR003593">
    <property type="entry name" value="AAA+_ATPase"/>
</dbReference>
<proteinExistence type="predicted"/>
<dbReference type="GO" id="GO:0005524">
    <property type="term" value="F:ATP binding"/>
    <property type="evidence" value="ECO:0007669"/>
    <property type="project" value="UniProtKB-KW"/>
</dbReference>
<dbReference type="InterPro" id="IPR027417">
    <property type="entry name" value="P-loop_NTPase"/>
</dbReference>
<accession>A0A9W9Z0U2</accession>
<comment type="caution">
    <text evidence="11">The sequence shown here is derived from an EMBL/GenBank/DDBJ whole genome shotgun (WGS) entry which is preliminary data.</text>
</comment>
<protein>
    <recommendedName>
        <fullName evidence="10">ABC transporter domain-containing protein</fullName>
    </recommendedName>
</protein>
<dbReference type="CDD" id="cd03263">
    <property type="entry name" value="ABC_subfamily_A"/>
    <property type="match status" value="1"/>
</dbReference>
<dbReference type="AlphaFoldDB" id="A0A9W9Z0U2"/>
<feature type="transmembrane region" description="Helical" evidence="9">
    <location>
        <begin position="93"/>
        <end position="113"/>
    </location>
</feature>
<feature type="transmembrane region" description="Helical" evidence="9">
    <location>
        <begin position="149"/>
        <end position="167"/>
    </location>
</feature>
<dbReference type="GO" id="GO:0140359">
    <property type="term" value="F:ABC-type transporter activity"/>
    <property type="evidence" value="ECO:0007669"/>
    <property type="project" value="InterPro"/>
</dbReference>
<dbReference type="Gene3D" id="3.40.50.300">
    <property type="entry name" value="P-loop containing nucleotide triphosphate hydrolases"/>
    <property type="match status" value="1"/>
</dbReference>
<evidence type="ECO:0000259" key="10">
    <source>
        <dbReference type="PROSITE" id="PS50893"/>
    </source>
</evidence>
<gene>
    <name evidence="11" type="ORF">OS493_016820</name>
</gene>
<dbReference type="SUPFAM" id="SSF52540">
    <property type="entry name" value="P-loop containing nucleoside triphosphate hydrolases"/>
    <property type="match status" value="1"/>
</dbReference>
<dbReference type="Pfam" id="PF00005">
    <property type="entry name" value="ABC_tran"/>
    <property type="match status" value="1"/>
</dbReference>
<feature type="transmembrane region" description="Helical" evidence="9">
    <location>
        <begin position="650"/>
        <end position="669"/>
    </location>
</feature>
<dbReference type="PROSITE" id="PS50893">
    <property type="entry name" value="ABC_TRANSPORTER_2"/>
    <property type="match status" value="1"/>
</dbReference>
<evidence type="ECO:0000256" key="3">
    <source>
        <dbReference type="ARBA" id="ARBA00022692"/>
    </source>
</evidence>
<reference evidence="11" key="1">
    <citation type="submission" date="2023-01" db="EMBL/GenBank/DDBJ databases">
        <title>Genome assembly of the deep-sea coral Lophelia pertusa.</title>
        <authorList>
            <person name="Herrera S."/>
            <person name="Cordes E."/>
        </authorList>
    </citation>
    <scope>NUCLEOTIDE SEQUENCE</scope>
    <source>
        <strain evidence="11">USNM1676648</strain>
        <tissue evidence="11">Polyp</tissue>
    </source>
</reference>
<evidence type="ECO:0000313" key="12">
    <source>
        <dbReference type="Proteomes" id="UP001163046"/>
    </source>
</evidence>
<evidence type="ECO:0000256" key="1">
    <source>
        <dbReference type="ARBA" id="ARBA00004141"/>
    </source>
</evidence>
<feature type="transmembrane region" description="Helical" evidence="9">
    <location>
        <begin position="119"/>
        <end position="142"/>
    </location>
</feature>
<dbReference type="FunFam" id="3.40.50.300:FF:000298">
    <property type="entry name" value="ATP-binding cassette sub-family A member 12"/>
    <property type="match status" value="1"/>
</dbReference>
<dbReference type="InterPro" id="IPR026082">
    <property type="entry name" value="ABCA"/>
</dbReference>
<feature type="domain" description="ABC transporter" evidence="10">
    <location>
        <begin position="272"/>
        <end position="505"/>
    </location>
</feature>
<keyword evidence="4" id="KW-0677">Repeat</keyword>
<keyword evidence="6" id="KW-0067">ATP-binding</keyword>
<evidence type="ECO:0000313" key="11">
    <source>
        <dbReference type="EMBL" id="KAJ7372891.1"/>
    </source>
</evidence>
<dbReference type="PANTHER" id="PTHR19229">
    <property type="entry name" value="ATP-BINDING CASSETTE TRANSPORTER SUBFAMILY A ABCA"/>
    <property type="match status" value="1"/>
</dbReference>
<evidence type="ECO:0000256" key="7">
    <source>
        <dbReference type="ARBA" id="ARBA00022989"/>
    </source>
</evidence>